<evidence type="ECO:0000256" key="1">
    <source>
        <dbReference type="SAM" id="MobiDB-lite"/>
    </source>
</evidence>
<gene>
    <name evidence="3" type="ORF">EXN23_22000</name>
</gene>
<organism evidence="3 4">
    <name type="scientific">Agrobacterium salinitolerans</name>
    <dbReference type="NCBI Taxonomy" id="1183413"/>
    <lineage>
        <taxon>Bacteria</taxon>
        <taxon>Pseudomonadati</taxon>
        <taxon>Pseudomonadota</taxon>
        <taxon>Alphaproteobacteria</taxon>
        <taxon>Hyphomicrobiales</taxon>
        <taxon>Rhizobiaceae</taxon>
        <taxon>Rhizobium/Agrobacterium group</taxon>
        <taxon>Agrobacterium</taxon>
    </lineage>
</organism>
<evidence type="ECO:0000259" key="2">
    <source>
        <dbReference type="Pfam" id="PF02027"/>
    </source>
</evidence>
<reference evidence="3 4" key="1">
    <citation type="journal article" date="2019" name="Appl. Microbiol. Biotechnol.">
        <title>Differential efficiency of wild type rhizogenic strains for rol gene transformation of plants.</title>
        <authorList>
            <person name="Desmet S."/>
            <person name="De Keyser E."/>
            <person name="Van Vaerenbergh J."/>
            <person name="Baeyen S."/>
            <person name="Van Huylenbroeck J."/>
            <person name="Geelen D."/>
            <person name="Dhooghe E."/>
        </authorList>
    </citation>
    <scope>NUCLEOTIDE SEQUENCE [LARGE SCALE GENOMIC DNA]</scope>
    <source>
        <strain evidence="3 4">GBBC3283</strain>
    </source>
</reference>
<feature type="region of interest" description="Disordered" evidence="1">
    <location>
        <begin position="238"/>
        <end position="279"/>
    </location>
</feature>
<evidence type="ECO:0000313" key="3">
    <source>
        <dbReference type="EMBL" id="TRA84757.1"/>
    </source>
</evidence>
<dbReference type="EMBL" id="SGNZ01000014">
    <property type="protein sequence ID" value="TRA84757.1"/>
    <property type="molecule type" value="Genomic_DNA"/>
</dbReference>
<dbReference type="Pfam" id="PF02027">
    <property type="entry name" value="RolB_RolC"/>
    <property type="match status" value="1"/>
</dbReference>
<accession>A0ABY3BKB4</accession>
<evidence type="ECO:0000313" key="4">
    <source>
        <dbReference type="Proteomes" id="UP000319481"/>
    </source>
</evidence>
<dbReference type="RefSeq" id="WP_077768174.1">
    <property type="nucleotide sequence ID" value="NZ_JAAMOL010000025.1"/>
</dbReference>
<comment type="caution">
    <text evidence="3">The sequence shown here is derived from an EMBL/GenBank/DDBJ whole genome shotgun (WGS) entry which is preliminary data.</text>
</comment>
<keyword evidence="4" id="KW-1185">Reference proteome</keyword>
<feature type="domain" description="Cytokinin glycosidase" evidence="2">
    <location>
        <begin position="26"/>
        <end position="226"/>
    </location>
</feature>
<proteinExistence type="predicted"/>
<sequence>MALNLPLFHSYPQPHITMPPRLLFLQRFQPRDLTKAWNQLNLFNEIQFAFLIYSQVYSKTLMDFQKRWAQGVLDLEENRPPVVILKQLAHLLKNKVCYHPPMLVDQPDLARENDRHVFVYLSREKMQKVLEEKSITFGLEAVLATTMQPYRSDLALQEMVRAHNIAWPHRRVEEPDLEGFIAIFASTLFIHLLELKVTNVYGREVACTFFVRQGTGNRSYDVIACGITQFTKNAGVMPRPAVPSPEPDLTLRLSGPNQKREEGDMKPAIVNLKKETSAT</sequence>
<dbReference type="Proteomes" id="UP000319481">
    <property type="component" value="Unassembled WGS sequence"/>
</dbReference>
<name>A0ABY3BKB4_9HYPH</name>
<dbReference type="InterPro" id="IPR006064">
    <property type="entry name" value="Glycosidase"/>
</dbReference>
<protein>
    <recommendedName>
        <fullName evidence="2">Cytokinin glycosidase domain-containing protein</fullName>
    </recommendedName>
</protein>
<dbReference type="GeneID" id="79865090"/>